<evidence type="ECO:0000256" key="1">
    <source>
        <dbReference type="ARBA" id="ARBA00005495"/>
    </source>
</evidence>
<evidence type="ECO:0000313" key="6">
    <source>
        <dbReference type="EMBL" id="MBS8260321.1"/>
    </source>
</evidence>
<comment type="caution">
    <text evidence="6">The sequence shown here is derived from an EMBL/GenBank/DDBJ whole genome shotgun (WGS) entry which is preliminary data.</text>
</comment>
<dbReference type="GO" id="GO:0046872">
    <property type="term" value="F:metal ion binding"/>
    <property type="evidence" value="ECO:0007669"/>
    <property type="project" value="UniProtKB-KW"/>
</dbReference>
<dbReference type="InterPro" id="IPR006913">
    <property type="entry name" value="CENP-V/GFA"/>
</dbReference>
<dbReference type="RefSeq" id="WP_213215891.1">
    <property type="nucleotide sequence ID" value="NZ_QTKU01000002.1"/>
</dbReference>
<reference evidence="6" key="2">
    <citation type="journal article" date="2021" name="Microorganisms">
        <title>Bacterial Dimethylsulfoniopropionate Biosynthesis in the East China Sea.</title>
        <authorList>
            <person name="Liu J."/>
            <person name="Zhang Y."/>
            <person name="Liu J."/>
            <person name="Zhong H."/>
            <person name="Williams B.T."/>
            <person name="Zheng Y."/>
            <person name="Curson A.R.J."/>
            <person name="Sun C."/>
            <person name="Sun H."/>
            <person name="Song D."/>
            <person name="Wagner Mackenzie B."/>
            <person name="Bermejo Martinez A."/>
            <person name="Todd J.D."/>
            <person name="Zhang X.H."/>
        </authorList>
    </citation>
    <scope>NUCLEOTIDE SEQUENCE</scope>
    <source>
        <strain evidence="6">AESS21</strain>
    </source>
</reference>
<sequence length="146" mass="15455">MNESDSSPLITGRCYCGASTISASAQPSAIAYCHCTDCRRVTGAPVSAFAAFDASAVTISSDVLQTVTANPGVTRTFCGSCGSPMAGSYDYLPGQTYISIGLLDQIDALSPQMHAHDEARPDWLCIKDDLPRFSSSSRDMLKEQSS</sequence>
<organism evidence="6 7">
    <name type="scientific">Roseibium polysiphoniae</name>
    <dbReference type="NCBI Taxonomy" id="2571221"/>
    <lineage>
        <taxon>Bacteria</taxon>
        <taxon>Pseudomonadati</taxon>
        <taxon>Pseudomonadota</taxon>
        <taxon>Alphaproteobacteria</taxon>
        <taxon>Hyphomicrobiales</taxon>
        <taxon>Stappiaceae</taxon>
        <taxon>Roseibium</taxon>
    </lineage>
</organism>
<evidence type="ECO:0000256" key="4">
    <source>
        <dbReference type="ARBA" id="ARBA00023239"/>
    </source>
</evidence>
<dbReference type="Proteomes" id="UP000705379">
    <property type="component" value="Unassembled WGS sequence"/>
</dbReference>
<dbReference type="PANTHER" id="PTHR33337:SF40">
    <property type="entry name" value="CENP-V_GFA DOMAIN-CONTAINING PROTEIN-RELATED"/>
    <property type="match status" value="1"/>
</dbReference>
<dbReference type="Gene3D" id="3.90.1590.10">
    <property type="entry name" value="glutathione-dependent formaldehyde- activating enzyme (gfa)"/>
    <property type="match status" value="1"/>
</dbReference>
<comment type="similarity">
    <text evidence="1">Belongs to the Gfa family.</text>
</comment>
<dbReference type="SUPFAM" id="SSF51316">
    <property type="entry name" value="Mss4-like"/>
    <property type="match status" value="1"/>
</dbReference>
<reference evidence="6" key="1">
    <citation type="submission" date="2018-08" db="EMBL/GenBank/DDBJ databases">
        <authorList>
            <person name="Jin W."/>
            <person name="Wang H."/>
            <person name="Yang Y."/>
            <person name="Li M."/>
            <person name="Liu J."/>
        </authorList>
    </citation>
    <scope>NUCLEOTIDE SEQUENCE</scope>
    <source>
        <strain evidence="6">AESS21</strain>
    </source>
</reference>
<dbReference type="PANTHER" id="PTHR33337">
    <property type="entry name" value="GFA DOMAIN-CONTAINING PROTEIN"/>
    <property type="match status" value="1"/>
</dbReference>
<keyword evidence="2" id="KW-0479">Metal-binding</keyword>
<proteinExistence type="inferred from homology"/>
<dbReference type="GO" id="GO:0016846">
    <property type="term" value="F:carbon-sulfur lyase activity"/>
    <property type="evidence" value="ECO:0007669"/>
    <property type="project" value="InterPro"/>
</dbReference>
<gene>
    <name evidence="6" type="ORF">DYI23_08840</name>
</gene>
<dbReference type="AlphaFoldDB" id="A0A944CBJ2"/>
<feature type="domain" description="CENP-V/GFA" evidence="5">
    <location>
        <begin position="10"/>
        <end position="117"/>
    </location>
</feature>
<evidence type="ECO:0000256" key="2">
    <source>
        <dbReference type="ARBA" id="ARBA00022723"/>
    </source>
</evidence>
<evidence type="ECO:0000259" key="5">
    <source>
        <dbReference type="PROSITE" id="PS51891"/>
    </source>
</evidence>
<protein>
    <submittedName>
        <fullName evidence="6">GFA family protein</fullName>
    </submittedName>
</protein>
<name>A0A944CBJ2_9HYPH</name>
<keyword evidence="4" id="KW-0456">Lyase</keyword>
<evidence type="ECO:0000313" key="7">
    <source>
        <dbReference type="Proteomes" id="UP000705379"/>
    </source>
</evidence>
<accession>A0A944CBJ2</accession>
<dbReference type="EMBL" id="QTKU01000002">
    <property type="protein sequence ID" value="MBS8260321.1"/>
    <property type="molecule type" value="Genomic_DNA"/>
</dbReference>
<dbReference type="InterPro" id="IPR011057">
    <property type="entry name" value="Mss4-like_sf"/>
</dbReference>
<dbReference type="Pfam" id="PF04828">
    <property type="entry name" value="GFA"/>
    <property type="match status" value="1"/>
</dbReference>
<keyword evidence="3" id="KW-0862">Zinc</keyword>
<dbReference type="PROSITE" id="PS51891">
    <property type="entry name" value="CENP_V_GFA"/>
    <property type="match status" value="1"/>
</dbReference>
<evidence type="ECO:0000256" key="3">
    <source>
        <dbReference type="ARBA" id="ARBA00022833"/>
    </source>
</evidence>